<sequence>MTLEVRQLVLRAHVRDDDDSEDDAAGRPGARQADAASGGCGGGGEDGCEDKEALKDEILAACQVWLREQLRHIDER</sequence>
<evidence type="ECO:0000313" key="2">
    <source>
        <dbReference type="EMBL" id="OWQ84395.1"/>
    </source>
</evidence>
<feature type="region of interest" description="Disordered" evidence="1">
    <location>
        <begin position="13"/>
        <end position="48"/>
    </location>
</feature>
<accession>A0A246IVZ6</accession>
<protein>
    <submittedName>
        <fullName evidence="2">Uncharacterized protein</fullName>
    </submittedName>
</protein>
<dbReference type="RefSeq" id="WP_088387631.1">
    <property type="nucleotide sequence ID" value="NZ_NIOF01000016.1"/>
</dbReference>
<dbReference type="Proteomes" id="UP000197468">
    <property type="component" value="Unassembled WGS sequence"/>
</dbReference>
<proteinExistence type="predicted"/>
<dbReference type="EMBL" id="NIOF01000016">
    <property type="protein sequence ID" value="OWQ84395.1"/>
    <property type="molecule type" value="Genomic_DNA"/>
</dbReference>
<dbReference type="AlphaFoldDB" id="A0A246IVZ6"/>
<evidence type="ECO:0000313" key="3">
    <source>
        <dbReference type="Proteomes" id="UP000197468"/>
    </source>
</evidence>
<keyword evidence="3" id="KW-1185">Reference proteome</keyword>
<reference evidence="2 3" key="1">
    <citation type="journal article" date="2008" name="Int. J. Syst. Evol. Microbiol.">
        <title>Description of Roseateles aquatilis sp. nov. and Roseateles terrae sp. nov., in the class Betaproteobacteria, and emended description of the genus Roseateles.</title>
        <authorList>
            <person name="Gomila M."/>
            <person name="Bowien B."/>
            <person name="Falsen E."/>
            <person name="Moore E.R."/>
            <person name="Lalucat J."/>
        </authorList>
    </citation>
    <scope>NUCLEOTIDE SEQUENCE [LARGE SCALE GENOMIC DNA]</scope>
    <source>
        <strain evidence="2 3">CCUG 48205</strain>
    </source>
</reference>
<dbReference type="Pfam" id="PF19265">
    <property type="entry name" value="DUF5908"/>
    <property type="match status" value="1"/>
</dbReference>
<gene>
    <name evidence="2" type="ORF">CDN99_24170</name>
</gene>
<evidence type="ECO:0000256" key="1">
    <source>
        <dbReference type="SAM" id="MobiDB-lite"/>
    </source>
</evidence>
<dbReference type="InterPro" id="IPR045459">
    <property type="entry name" value="DUF5908"/>
</dbReference>
<comment type="caution">
    <text evidence="2">The sequence shown here is derived from an EMBL/GenBank/DDBJ whole genome shotgun (WGS) entry which is preliminary data.</text>
</comment>
<organism evidence="2 3">
    <name type="scientific">Roseateles aquatilis</name>
    <dbReference type="NCBI Taxonomy" id="431061"/>
    <lineage>
        <taxon>Bacteria</taxon>
        <taxon>Pseudomonadati</taxon>
        <taxon>Pseudomonadota</taxon>
        <taxon>Betaproteobacteria</taxon>
        <taxon>Burkholderiales</taxon>
        <taxon>Sphaerotilaceae</taxon>
        <taxon>Roseateles</taxon>
    </lineage>
</organism>
<name>A0A246IVZ6_9BURK</name>